<sequence>MYIRWLPLTAIGIAAVASVSARPQPVDSDTPHATTLYRRQGFAVLELLEEVAVHVGVEESLKKGIEKVRELTGHEKKNEGKSEEKSEGEDADVDNEHVKVPKGE</sequence>
<evidence type="ECO:0000313" key="3">
    <source>
        <dbReference type="EMBL" id="RKP38591.1"/>
    </source>
</evidence>
<reference evidence="4" key="1">
    <citation type="journal article" date="2018" name="Nat. Microbiol.">
        <title>Leveraging single-cell genomics to expand the fungal tree of life.</title>
        <authorList>
            <person name="Ahrendt S.R."/>
            <person name="Quandt C.A."/>
            <person name="Ciobanu D."/>
            <person name="Clum A."/>
            <person name="Salamov A."/>
            <person name="Andreopoulos B."/>
            <person name="Cheng J.F."/>
            <person name="Woyke T."/>
            <person name="Pelin A."/>
            <person name="Henrissat B."/>
            <person name="Reynolds N.K."/>
            <person name="Benny G.L."/>
            <person name="Smith M.E."/>
            <person name="James T.Y."/>
            <person name="Grigoriev I.V."/>
        </authorList>
    </citation>
    <scope>NUCLEOTIDE SEQUENCE [LARGE SCALE GENOMIC DNA]</scope>
    <source>
        <strain evidence="4">RSA 468</strain>
    </source>
</reference>
<evidence type="ECO:0000256" key="1">
    <source>
        <dbReference type="SAM" id="MobiDB-lite"/>
    </source>
</evidence>
<dbReference type="Proteomes" id="UP000268162">
    <property type="component" value="Unassembled WGS sequence"/>
</dbReference>
<evidence type="ECO:0000313" key="4">
    <source>
        <dbReference type="Proteomes" id="UP000268162"/>
    </source>
</evidence>
<keyword evidence="2" id="KW-0732">Signal</keyword>
<dbReference type="AlphaFoldDB" id="A0A4P9ZZN7"/>
<evidence type="ECO:0000256" key="2">
    <source>
        <dbReference type="SAM" id="SignalP"/>
    </source>
</evidence>
<keyword evidence="4" id="KW-1185">Reference proteome</keyword>
<proteinExistence type="predicted"/>
<name>A0A4P9ZZN7_9FUNG</name>
<dbReference type="EMBL" id="ML002349">
    <property type="protein sequence ID" value="RKP38591.1"/>
    <property type="molecule type" value="Genomic_DNA"/>
</dbReference>
<feature type="compositionally biased region" description="Basic and acidic residues" evidence="1">
    <location>
        <begin position="69"/>
        <end position="85"/>
    </location>
</feature>
<feature type="compositionally biased region" description="Basic and acidic residues" evidence="1">
    <location>
        <begin position="94"/>
        <end position="104"/>
    </location>
</feature>
<feature type="region of interest" description="Disordered" evidence="1">
    <location>
        <begin position="69"/>
        <end position="104"/>
    </location>
</feature>
<accession>A0A4P9ZZN7</accession>
<organism evidence="3 4">
    <name type="scientific">Dimargaris cristalligena</name>
    <dbReference type="NCBI Taxonomy" id="215637"/>
    <lineage>
        <taxon>Eukaryota</taxon>
        <taxon>Fungi</taxon>
        <taxon>Fungi incertae sedis</taxon>
        <taxon>Zoopagomycota</taxon>
        <taxon>Kickxellomycotina</taxon>
        <taxon>Dimargaritomycetes</taxon>
        <taxon>Dimargaritales</taxon>
        <taxon>Dimargaritaceae</taxon>
        <taxon>Dimargaris</taxon>
    </lineage>
</organism>
<feature type="signal peptide" evidence="2">
    <location>
        <begin position="1"/>
        <end position="21"/>
    </location>
</feature>
<feature type="chain" id="PRO_5020340031" evidence="2">
    <location>
        <begin position="22"/>
        <end position="104"/>
    </location>
</feature>
<gene>
    <name evidence="3" type="ORF">BJ085DRAFT_27967</name>
</gene>
<protein>
    <submittedName>
        <fullName evidence="3">Uncharacterized protein</fullName>
    </submittedName>
</protein>